<gene>
    <name evidence="2" type="ORF">RRG08_016164</name>
</gene>
<accession>A0AAE1D920</accession>
<organism evidence="2 3">
    <name type="scientific">Elysia crispata</name>
    <name type="common">lettuce slug</name>
    <dbReference type="NCBI Taxonomy" id="231223"/>
    <lineage>
        <taxon>Eukaryota</taxon>
        <taxon>Metazoa</taxon>
        <taxon>Spiralia</taxon>
        <taxon>Lophotrochozoa</taxon>
        <taxon>Mollusca</taxon>
        <taxon>Gastropoda</taxon>
        <taxon>Heterobranchia</taxon>
        <taxon>Euthyneura</taxon>
        <taxon>Panpulmonata</taxon>
        <taxon>Sacoglossa</taxon>
        <taxon>Placobranchoidea</taxon>
        <taxon>Plakobranchidae</taxon>
        <taxon>Elysia</taxon>
    </lineage>
</organism>
<comment type="caution">
    <text evidence="2">The sequence shown here is derived from an EMBL/GenBank/DDBJ whole genome shotgun (WGS) entry which is preliminary data.</text>
</comment>
<evidence type="ECO:0000256" key="1">
    <source>
        <dbReference type="SAM" id="MobiDB-lite"/>
    </source>
</evidence>
<evidence type="ECO:0000313" key="3">
    <source>
        <dbReference type="Proteomes" id="UP001283361"/>
    </source>
</evidence>
<proteinExistence type="predicted"/>
<keyword evidence="3" id="KW-1185">Reference proteome</keyword>
<protein>
    <submittedName>
        <fullName evidence="2">Uncharacterized protein</fullName>
    </submittedName>
</protein>
<name>A0AAE1D920_9GAST</name>
<evidence type="ECO:0000313" key="2">
    <source>
        <dbReference type="EMBL" id="KAK3761732.1"/>
    </source>
</evidence>
<dbReference type="AlphaFoldDB" id="A0AAE1D920"/>
<sequence length="157" mass="17803">MRYMRSRSPGYWQRSYNAVSERARPQRSYNAVSRRARPGISMLTSARGSHCQLQAWQGFVYGMLHERNLSRPACSPRATVMKNAMTSSPSLPQPDKARRRAEAMIHLQAQSLAGIEDIKQASSGHPAGGKIWDSPHSRTRGRDKKHEMDKSLWLVQN</sequence>
<reference evidence="2" key="1">
    <citation type="journal article" date="2023" name="G3 (Bethesda)">
        <title>A reference genome for the long-term kleptoplast-retaining sea slug Elysia crispata morphotype clarki.</title>
        <authorList>
            <person name="Eastman K.E."/>
            <person name="Pendleton A.L."/>
            <person name="Shaikh M.A."/>
            <person name="Suttiyut T."/>
            <person name="Ogas R."/>
            <person name="Tomko P."/>
            <person name="Gavelis G."/>
            <person name="Widhalm J.R."/>
            <person name="Wisecaver J.H."/>
        </authorList>
    </citation>
    <scope>NUCLEOTIDE SEQUENCE</scope>
    <source>
        <strain evidence="2">ECLA1</strain>
    </source>
</reference>
<dbReference type="Proteomes" id="UP001283361">
    <property type="component" value="Unassembled WGS sequence"/>
</dbReference>
<dbReference type="EMBL" id="JAWDGP010004851">
    <property type="protein sequence ID" value="KAK3761732.1"/>
    <property type="molecule type" value="Genomic_DNA"/>
</dbReference>
<feature type="region of interest" description="Disordered" evidence="1">
    <location>
        <begin position="120"/>
        <end position="157"/>
    </location>
</feature>